<feature type="transmembrane region" description="Helical" evidence="1">
    <location>
        <begin position="6"/>
        <end position="27"/>
    </location>
</feature>
<name>A0A8I0DSG5_9FIRM</name>
<sequence length="63" mass="7092">MFEELGISFGTALIVLLALYFIIKWAVKNGIKEAYRDITGKVTAEDIEAEQICNELGLNEEEK</sequence>
<proteinExistence type="predicted"/>
<dbReference type="InterPro" id="IPR046061">
    <property type="entry name" value="DUF6019"/>
</dbReference>
<comment type="caution">
    <text evidence="2">The sequence shown here is derived from an EMBL/GenBank/DDBJ whole genome shotgun (WGS) entry which is preliminary data.</text>
</comment>
<organism evidence="2 3">
    <name type="scientific">Blautia segnis</name>
    <dbReference type="NCBI Taxonomy" id="2763030"/>
    <lineage>
        <taxon>Bacteria</taxon>
        <taxon>Bacillati</taxon>
        <taxon>Bacillota</taxon>
        <taxon>Clostridia</taxon>
        <taxon>Lachnospirales</taxon>
        <taxon>Lachnospiraceae</taxon>
        <taxon>Blautia</taxon>
    </lineage>
</organism>
<dbReference type="Proteomes" id="UP000652847">
    <property type="component" value="Unassembled WGS sequence"/>
</dbReference>
<reference evidence="2 3" key="1">
    <citation type="submission" date="2020-08" db="EMBL/GenBank/DDBJ databases">
        <title>Genome public.</title>
        <authorList>
            <person name="Liu C."/>
            <person name="Sun Q."/>
        </authorList>
    </citation>
    <scope>NUCLEOTIDE SEQUENCE [LARGE SCALE GENOMIC DNA]</scope>
    <source>
        <strain evidence="2 3">BX17</strain>
    </source>
</reference>
<evidence type="ECO:0000313" key="3">
    <source>
        <dbReference type="Proteomes" id="UP000652847"/>
    </source>
</evidence>
<dbReference type="RefSeq" id="WP_117853249.1">
    <property type="nucleotide sequence ID" value="NZ_JACOOT010000040.1"/>
</dbReference>
<accession>A0A8I0DSG5</accession>
<keyword evidence="1" id="KW-1133">Transmembrane helix</keyword>
<keyword evidence="1" id="KW-0812">Transmembrane</keyword>
<gene>
    <name evidence="2" type="ORF">H8S54_17960</name>
</gene>
<protein>
    <submittedName>
        <fullName evidence="2">Uncharacterized protein</fullName>
    </submittedName>
</protein>
<evidence type="ECO:0000256" key="1">
    <source>
        <dbReference type="SAM" id="Phobius"/>
    </source>
</evidence>
<keyword evidence="1" id="KW-0472">Membrane</keyword>
<evidence type="ECO:0000313" key="2">
    <source>
        <dbReference type="EMBL" id="MBC5652925.1"/>
    </source>
</evidence>
<keyword evidence="3" id="KW-1185">Reference proteome</keyword>
<dbReference type="AlphaFoldDB" id="A0A8I0DSG5"/>
<dbReference type="EMBL" id="JACOOT010000040">
    <property type="protein sequence ID" value="MBC5652925.1"/>
    <property type="molecule type" value="Genomic_DNA"/>
</dbReference>
<dbReference type="Pfam" id="PF19483">
    <property type="entry name" value="DUF6019"/>
    <property type="match status" value="1"/>
</dbReference>